<organism evidence="1 2">
    <name type="scientific">Mesonia oceanica</name>
    <dbReference type="NCBI Taxonomy" id="2687242"/>
    <lineage>
        <taxon>Bacteria</taxon>
        <taxon>Pseudomonadati</taxon>
        <taxon>Bacteroidota</taxon>
        <taxon>Flavobacteriia</taxon>
        <taxon>Flavobacteriales</taxon>
        <taxon>Flavobacteriaceae</taxon>
        <taxon>Mesonia</taxon>
    </lineage>
</organism>
<name>A0AC61YBA9_9FLAO</name>
<reference evidence="1" key="1">
    <citation type="submission" date="2019-09" db="EMBL/GenBank/DDBJ databases">
        <authorList>
            <person name="Rodrigo-Torres L."/>
            <person name="Arahal R. D."/>
            <person name="Lucena T."/>
        </authorList>
    </citation>
    <scope>NUCLEOTIDE SEQUENCE</scope>
    <source>
        <strain evidence="1">ISS653</strain>
    </source>
</reference>
<accession>A0AC61YBA9</accession>
<evidence type="ECO:0000313" key="2">
    <source>
        <dbReference type="Proteomes" id="UP000356253"/>
    </source>
</evidence>
<keyword evidence="2" id="KW-1185">Reference proteome</keyword>
<protein>
    <submittedName>
        <fullName evidence="1">Uncharacterized protein</fullName>
    </submittedName>
</protein>
<gene>
    <name evidence="1" type="ORF">FVB9532_02961</name>
</gene>
<sequence length="155" mass="18661">MFKEIEHTHYPPKKTMLVWDGDCGFCKFWKTRWELKTNGQIEFRTYQEVAKNFPDIPLKEFKKASKLIEPNGQVYNGPDSAYRSLYYSGNKIWHNLYASHKIFQSISDHAYNHIAKNRSFYFKITKIMVGNQPKSLKHFWFFYIFLLIALLYWVL</sequence>
<dbReference type="EMBL" id="CABVMM010000012">
    <property type="protein sequence ID" value="VVV01668.1"/>
    <property type="molecule type" value="Genomic_DNA"/>
</dbReference>
<dbReference type="Proteomes" id="UP000356253">
    <property type="component" value="Unassembled WGS sequence"/>
</dbReference>
<proteinExistence type="predicted"/>
<evidence type="ECO:0000313" key="1">
    <source>
        <dbReference type="EMBL" id="VVV01668.1"/>
    </source>
</evidence>
<comment type="caution">
    <text evidence="1">The sequence shown here is derived from an EMBL/GenBank/DDBJ whole genome shotgun (WGS) entry which is preliminary data.</text>
</comment>